<protein>
    <submittedName>
        <fullName evidence="2">Uncharacterized protein</fullName>
    </submittedName>
</protein>
<evidence type="ECO:0000313" key="2">
    <source>
        <dbReference type="EMBL" id="SOD89743.1"/>
    </source>
</evidence>
<accession>A0A286G2P3</accession>
<reference evidence="2 3" key="1">
    <citation type="submission" date="2017-09" db="EMBL/GenBank/DDBJ databases">
        <authorList>
            <person name="Ehlers B."/>
            <person name="Leendertz F.H."/>
        </authorList>
    </citation>
    <scope>NUCLEOTIDE SEQUENCE [LARGE SCALE GENOMIC DNA]</scope>
    <source>
        <strain evidence="2 3">USBA 140</strain>
    </source>
</reference>
<dbReference type="EMBL" id="OCNJ01000001">
    <property type="protein sequence ID" value="SOD89743.1"/>
    <property type="molecule type" value="Genomic_DNA"/>
</dbReference>
<name>A0A286G2P3_9PROT</name>
<feature type="region of interest" description="Disordered" evidence="1">
    <location>
        <begin position="23"/>
        <end position="44"/>
    </location>
</feature>
<organism evidence="2 3">
    <name type="scientific">Caenispirillum bisanense</name>
    <dbReference type="NCBI Taxonomy" id="414052"/>
    <lineage>
        <taxon>Bacteria</taxon>
        <taxon>Pseudomonadati</taxon>
        <taxon>Pseudomonadota</taxon>
        <taxon>Alphaproteobacteria</taxon>
        <taxon>Rhodospirillales</taxon>
        <taxon>Novispirillaceae</taxon>
        <taxon>Caenispirillum</taxon>
    </lineage>
</organism>
<evidence type="ECO:0000313" key="3">
    <source>
        <dbReference type="Proteomes" id="UP000219621"/>
    </source>
</evidence>
<sequence>MTVDGPDRMPPPRAVDLRPVGEILRRPPRRPAAAEAAAEDTEATDALPPWRRRLLLRTVGWLARRFAAAAEASAGEPAHRYAGYVALLRRIEGDLALVPASGHRRGHLTVVGED</sequence>
<dbReference type="AlphaFoldDB" id="A0A286G2P3"/>
<proteinExistence type="predicted"/>
<evidence type="ECO:0000256" key="1">
    <source>
        <dbReference type="SAM" id="MobiDB-lite"/>
    </source>
</evidence>
<gene>
    <name evidence="2" type="ORF">SAMN05421508_101320</name>
</gene>
<dbReference type="Proteomes" id="UP000219621">
    <property type="component" value="Unassembled WGS sequence"/>
</dbReference>
<keyword evidence="3" id="KW-1185">Reference proteome</keyword>
<dbReference type="RefSeq" id="WP_097277216.1">
    <property type="nucleotide sequence ID" value="NZ_OCNJ01000001.1"/>
</dbReference>